<evidence type="ECO:0000313" key="4">
    <source>
        <dbReference type="Proteomes" id="UP001328107"/>
    </source>
</evidence>
<keyword evidence="1" id="KW-0472">Membrane</keyword>
<reference evidence="4" key="1">
    <citation type="submission" date="2022-10" db="EMBL/GenBank/DDBJ databases">
        <title>Genome assembly of Pristionchus species.</title>
        <authorList>
            <person name="Yoshida K."/>
            <person name="Sommer R.J."/>
        </authorList>
    </citation>
    <scope>NUCLEOTIDE SEQUENCE [LARGE SCALE GENOMIC DNA]</scope>
    <source>
        <strain evidence="4">RS5460</strain>
    </source>
</reference>
<comment type="caution">
    <text evidence="3">The sequence shown here is derived from an EMBL/GenBank/DDBJ whole genome shotgun (WGS) entry which is preliminary data.</text>
</comment>
<feature type="signal peptide" evidence="2">
    <location>
        <begin position="1"/>
        <end position="24"/>
    </location>
</feature>
<gene>
    <name evidence="3" type="ORF">PMAYCL1PPCAC_04076</name>
</gene>
<keyword evidence="2" id="KW-0732">Signal</keyword>
<dbReference type="EMBL" id="BTRK01000001">
    <property type="protein sequence ID" value="GMR33881.1"/>
    <property type="molecule type" value="Genomic_DNA"/>
</dbReference>
<protein>
    <submittedName>
        <fullName evidence="3">Uncharacterized protein</fullName>
    </submittedName>
</protein>
<feature type="chain" id="PRO_5043030178" evidence="2">
    <location>
        <begin position="25"/>
        <end position="319"/>
    </location>
</feature>
<dbReference type="Proteomes" id="UP001328107">
    <property type="component" value="Unassembled WGS sequence"/>
</dbReference>
<name>A0AAN4Z7E5_9BILA</name>
<keyword evidence="1" id="KW-1133">Transmembrane helix</keyword>
<keyword evidence="1" id="KW-0812">Transmembrane</keyword>
<sequence>MALVSLLGSLLLLSLIVSSEDASAATFAPLEKNDKDNNYLCGSAKIMTSLQYCSVYQKCDTAGIISGENNIGHVTKEGTFAVCDKRIGGDKKMTIQVQVNEHPSVWKKVDKITCEKNAATGNASVKVKFENKELYYNEGREPSEYVLRCVSEGRARFDVYDFSKGKVGNIDKEVGLLKKERFYLIFSFISLLITISIMAVHYLIYLCISNMRLQKSVARAQIRHDELWLKIERKDRSAYDAEEVWNSMPLIHQQVAAEAALFLQRYKDGKFTAELRQWIVDRGYPSAATEIILELAGLGDPVLPFYAPDERPATFKNEH</sequence>
<feature type="non-terminal residue" evidence="3">
    <location>
        <position position="319"/>
    </location>
</feature>
<feature type="transmembrane region" description="Helical" evidence="1">
    <location>
        <begin position="182"/>
        <end position="205"/>
    </location>
</feature>
<dbReference type="AlphaFoldDB" id="A0AAN4Z7E5"/>
<keyword evidence="4" id="KW-1185">Reference proteome</keyword>
<proteinExistence type="predicted"/>
<organism evidence="3 4">
    <name type="scientific">Pristionchus mayeri</name>
    <dbReference type="NCBI Taxonomy" id="1317129"/>
    <lineage>
        <taxon>Eukaryota</taxon>
        <taxon>Metazoa</taxon>
        <taxon>Ecdysozoa</taxon>
        <taxon>Nematoda</taxon>
        <taxon>Chromadorea</taxon>
        <taxon>Rhabditida</taxon>
        <taxon>Rhabditina</taxon>
        <taxon>Diplogasteromorpha</taxon>
        <taxon>Diplogasteroidea</taxon>
        <taxon>Neodiplogasteridae</taxon>
        <taxon>Pristionchus</taxon>
    </lineage>
</organism>
<evidence type="ECO:0000256" key="1">
    <source>
        <dbReference type="SAM" id="Phobius"/>
    </source>
</evidence>
<evidence type="ECO:0000313" key="3">
    <source>
        <dbReference type="EMBL" id="GMR33881.1"/>
    </source>
</evidence>
<evidence type="ECO:0000256" key="2">
    <source>
        <dbReference type="SAM" id="SignalP"/>
    </source>
</evidence>
<accession>A0AAN4Z7E5</accession>